<comment type="caution">
    <text evidence="1">The sequence shown here is derived from an EMBL/GenBank/DDBJ whole genome shotgun (WGS) entry which is preliminary data.</text>
</comment>
<dbReference type="InterPro" id="IPR015943">
    <property type="entry name" value="WD40/YVTN_repeat-like_dom_sf"/>
</dbReference>
<dbReference type="RefSeq" id="WP_284261716.1">
    <property type="nucleotide sequence ID" value="NZ_BSOW01000003.1"/>
</dbReference>
<organism evidence="1 2">
    <name type="scientific">Bradyrhizobium iriomotense</name>
    <dbReference type="NCBI Taxonomy" id="441950"/>
    <lineage>
        <taxon>Bacteria</taxon>
        <taxon>Pseudomonadati</taxon>
        <taxon>Pseudomonadota</taxon>
        <taxon>Alphaproteobacteria</taxon>
        <taxon>Hyphomicrobiales</taxon>
        <taxon>Nitrobacteraceae</taxon>
        <taxon>Bradyrhizobium</taxon>
    </lineage>
</organism>
<dbReference type="Proteomes" id="UP001156905">
    <property type="component" value="Unassembled WGS sequence"/>
</dbReference>
<keyword evidence="2" id="KW-1185">Reference proteome</keyword>
<evidence type="ECO:0000313" key="2">
    <source>
        <dbReference type="Proteomes" id="UP001156905"/>
    </source>
</evidence>
<sequence>MPLKTLGVIAIPDGLNSDFDHAAFDPKTRRVFIAHTARDCIEVIDHDTHTHIATLAGFPGVAGAVADDGEILTTNRGAATISWLDAATYDIKAVFPSGPRPNGAAIVGRRGIGIAACIGDAQQGPTLQCIDLKEARQRTIDLPGRPRWCVTDAAAERVFLCIREPSMILSARLPDLADVVHWPLPSGGAHGLDIDHVSQRLYAACDDGELVEVDSTSGEVTNVWPIAGPPDVTFFNPATGRVHVAIGEPGVIETIDPKTGARLRTPTGAGAHTTAIVVPDQLYVISPRHGGILVLADG</sequence>
<dbReference type="PANTHER" id="PTHR47197">
    <property type="entry name" value="PROTEIN NIRF"/>
    <property type="match status" value="1"/>
</dbReference>
<accession>A0ABQ6APP6</accession>
<dbReference type="EMBL" id="BSOW01000003">
    <property type="protein sequence ID" value="GLR84253.1"/>
    <property type="molecule type" value="Genomic_DNA"/>
</dbReference>
<evidence type="ECO:0008006" key="3">
    <source>
        <dbReference type="Google" id="ProtNLM"/>
    </source>
</evidence>
<proteinExistence type="predicted"/>
<reference evidence="2" key="1">
    <citation type="journal article" date="2019" name="Int. J. Syst. Evol. Microbiol.">
        <title>The Global Catalogue of Microorganisms (GCM) 10K type strain sequencing project: providing services to taxonomists for standard genome sequencing and annotation.</title>
        <authorList>
            <consortium name="The Broad Institute Genomics Platform"/>
            <consortium name="The Broad Institute Genome Sequencing Center for Infectious Disease"/>
            <person name="Wu L."/>
            <person name="Ma J."/>
        </authorList>
    </citation>
    <scope>NUCLEOTIDE SEQUENCE [LARGE SCALE GENOMIC DNA]</scope>
    <source>
        <strain evidence="2">NBRC 102520</strain>
    </source>
</reference>
<name>A0ABQ6APP6_9BRAD</name>
<evidence type="ECO:0000313" key="1">
    <source>
        <dbReference type="EMBL" id="GLR84253.1"/>
    </source>
</evidence>
<dbReference type="PANTHER" id="PTHR47197:SF3">
    <property type="entry name" value="DIHYDRO-HEME D1 DEHYDROGENASE"/>
    <property type="match status" value="1"/>
</dbReference>
<dbReference type="InterPro" id="IPR051200">
    <property type="entry name" value="Host-pathogen_enzymatic-act"/>
</dbReference>
<dbReference type="SUPFAM" id="SSF101898">
    <property type="entry name" value="NHL repeat"/>
    <property type="match status" value="1"/>
</dbReference>
<protein>
    <recommendedName>
        <fullName evidence="3">YncE family protein</fullName>
    </recommendedName>
</protein>
<dbReference type="Gene3D" id="2.130.10.10">
    <property type="entry name" value="YVTN repeat-like/Quinoprotein amine dehydrogenase"/>
    <property type="match status" value="2"/>
</dbReference>
<gene>
    <name evidence="1" type="ORF">GCM10007857_09630</name>
</gene>